<dbReference type="Proteomes" id="UP000247814">
    <property type="component" value="Unassembled WGS sequence"/>
</dbReference>
<dbReference type="AlphaFoldDB" id="A0A318QRQ4"/>
<feature type="transmembrane region" description="Helical" evidence="1">
    <location>
        <begin position="45"/>
        <end position="71"/>
    </location>
</feature>
<name>A0A318QRQ4_9PROT</name>
<proteinExistence type="predicted"/>
<dbReference type="EMBL" id="NKUA01000005">
    <property type="protein sequence ID" value="PYD80012.1"/>
    <property type="molecule type" value="Genomic_DNA"/>
</dbReference>
<evidence type="ECO:0000313" key="3">
    <source>
        <dbReference type="Proteomes" id="UP000247814"/>
    </source>
</evidence>
<keyword evidence="3" id="KW-1185">Reference proteome</keyword>
<keyword evidence="1" id="KW-0812">Transmembrane</keyword>
<keyword evidence="1" id="KW-1133">Transmembrane helix</keyword>
<gene>
    <name evidence="2" type="ORF">CFR77_05750</name>
</gene>
<evidence type="ECO:0000256" key="1">
    <source>
        <dbReference type="SAM" id="Phobius"/>
    </source>
</evidence>
<reference evidence="2 3" key="1">
    <citation type="submission" date="2017-07" db="EMBL/GenBank/DDBJ databases">
        <title>A draft genome sequence of Komagataeibacter sucrofermentans LMG 18788.</title>
        <authorList>
            <person name="Skraban J."/>
            <person name="Cleenwerck I."/>
            <person name="Vandamme P."/>
            <person name="Trcek J."/>
        </authorList>
    </citation>
    <scope>NUCLEOTIDE SEQUENCE [LARGE SCALE GENOMIC DNA]</scope>
    <source>
        <strain evidence="2 3">LMG 18788</strain>
    </source>
</reference>
<protein>
    <submittedName>
        <fullName evidence="2">Uncharacterized protein</fullName>
    </submittedName>
</protein>
<sequence>MYYFPFSLSFPLIYYILLTFLELYFLLFVSFFLSAMFLKKQTTILLTYIHSLVVILSIFHIYILSFLLIMLCCNIFQTL</sequence>
<accession>A0A318QRQ4</accession>
<feature type="transmembrane region" description="Helical" evidence="1">
    <location>
        <begin position="12"/>
        <end position="33"/>
    </location>
</feature>
<evidence type="ECO:0000313" key="2">
    <source>
        <dbReference type="EMBL" id="PYD80012.1"/>
    </source>
</evidence>
<comment type="caution">
    <text evidence="2">The sequence shown here is derived from an EMBL/GenBank/DDBJ whole genome shotgun (WGS) entry which is preliminary data.</text>
</comment>
<keyword evidence="1" id="KW-0472">Membrane</keyword>
<organism evidence="2 3">
    <name type="scientific">Komagataeibacter sucrofermentans</name>
    <dbReference type="NCBI Taxonomy" id="1053551"/>
    <lineage>
        <taxon>Bacteria</taxon>
        <taxon>Pseudomonadati</taxon>
        <taxon>Pseudomonadota</taxon>
        <taxon>Alphaproteobacteria</taxon>
        <taxon>Acetobacterales</taxon>
        <taxon>Acetobacteraceae</taxon>
        <taxon>Komagataeibacter</taxon>
    </lineage>
</organism>